<protein>
    <submittedName>
        <fullName evidence="1">Uncharacterized protein</fullName>
    </submittedName>
</protein>
<evidence type="ECO:0000313" key="2">
    <source>
        <dbReference type="Proteomes" id="UP000615326"/>
    </source>
</evidence>
<reference evidence="1 2" key="1">
    <citation type="journal article" date="2020" name="Int. J. Syst. Evol. Microbiol.">
        <title>Novel acetic acid bacteria from cider fermentations: Acetobacter conturbans sp. nov. and Acetobacter fallax sp. nov.</title>
        <authorList>
            <person name="Sombolestani A.S."/>
            <person name="Cleenwerck I."/>
            <person name="Cnockaert M."/>
            <person name="Borremans W."/>
            <person name="Wieme A.D."/>
            <person name="De Vuyst L."/>
            <person name="Vandamme P."/>
        </authorList>
    </citation>
    <scope>NUCLEOTIDE SEQUENCE [LARGE SCALE GENOMIC DNA]</scope>
    <source>
        <strain evidence="1 2">LMG 1637</strain>
    </source>
</reference>
<name>A0ABX0KDK3_9PROT</name>
<gene>
    <name evidence="1" type="ORF">GOB84_18775</name>
</gene>
<proteinExistence type="predicted"/>
<organism evidence="1 2">
    <name type="scientific">Acetobacter fallax</name>
    <dbReference type="NCBI Taxonomy" id="1737473"/>
    <lineage>
        <taxon>Bacteria</taxon>
        <taxon>Pseudomonadati</taxon>
        <taxon>Pseudomonadota</taxon>
        <taxon>Alphaproteobacteria</taxon>
        <taxon>Acetobacterales</taxon>
        <taxon>Acetobacteraceae</taxon>
        <taxon>Acetobacter</taxon>
    </lineage>
</organism>
<dbReference type="EMBL" id="WOSW01000132">
    <property type="protein sequence ID" value="NHO34495.1"/>
    <property type="molecule type" value="Genomic_DNA"/>
</dbReference>
<keyword evidence="2" id="KW-1185">Reference proteome</keyword>
<accession>A0ABX0KDK3</accession>
<dbReference type="RefSeq" id="WP_173578874.1">
    <property type="nucleotide sequence ID" value="NZ_WOSW01000132.1"/>
</dbReference>
<comment type="caution">
    <text evidence="1">The sequence shown here is derived from an EMBL/GenBank/DDBJ whole genome shotgun (WGS) entry which is preliminary data.</text>
</comment>
<evidence type="ECO:0000313" key="1">
    <source>
        <dbReference type="EMBL" id="NHO34495.1"/>
    </source>
</evidence>
<sequence>MSSGYNIALVTALRDISSEAFSMSCSEQVEHLSFVTKADLSVAPASVSNAISRHTHRLQTFSQWNIATALTPGKPQVSSRFTHEKLT</sequence>
<dbReference type="Proteomes" id="UP000615326">
    <property type="component" value="Unassembled WGS sequence"/>
</dbReference>